<dbReference type="Gene3D" id="2.30.29.30">
    <property type="entry name" value="Pleckstrin-homology domain (PH domain)/Phosphotyrosine-binding domain (PTB)"/>
    <property type="match status" value="1"/>
</dbReference>
<feature type="compositionally biased region" description="Polar residues" evidence="6">
    <location>
        <begin position="161"/>
        <end position="171"/>
    </location>
</feature>
<dbReference type="CDD" id="cd13220">
    <property type="entry name" value="PH-GRAM_GRAMDC"/>
    <property type="match status" value="1"/>
</dbReference>
<feature type="compositionally biased region" description="Pro residues" evidence="6">
    <location>
        <begin position="143"/>
        <end position="160"/>
    </location>
</feature>
<dbReference type="InterPro" id="IPR051482">
    <property type="entry name" value="Cholesterol_transport"/>
</dbReference>
<evidence type="ECO:0000256" key="1">
    <source>
        <dbReference type="ARBA" id="ARBA00004167"/>
    </source>
</evidence>
<dbReference type="GO" id="GO:0120015">
    <property type="term" value="F:sterol transfer activity"/>
    <property type="evidence" value="ECO:0007669"/>
    <property type="project" value="TreeGrafter"/>
</dbReference>
<evidence type="ECO:0000256" key="5">
    <source>
        <dbReference type="ARBA" id="ARBA00023136"/>
    </source>
</evidence>
<accession>A0A9P8LG41</accession>
<comment type="subcellular location">
    <subcellularLocation>
        <location evidence="1">Membrane</location>
        <topology evidence="1">Single-pass membrane protein</topology>
    </subcellularLocation>
</comment>
<dbReference type="PROSITE" id="PS51778">
    <property type="entry name" value="VAST"/>
    <property type="match status" value="1"/>
</dbReference>
<comment type="similarity">
    <text evidence="2">Belongs to the YSP2 family.</text>
</comment>
<feature type="region of interest" description="Disordered" evidence="6">
    <location>
        <begin position="636"/>
        <end position="678"/>
    </location>
</feature>
<feature type="compositionally biased region" description="Basic residues" evidence="6">
    <location>
        <begin position="940"/>
        <end position="949"/>
    </location>
</feature>
<dbReference type="InterPro" id="IPR004182">
    <property type="entry name" value="GRAM"/>
</dbReference>
<feature type="compositionally biased region" description="Basic and acidic residues" evidence="6">
    <location>
        <begin position="297"/>
        <end position="314"/>
    </location>
</feature>
<gene>
    <name evidence="9" type="ORF">GP486_001911</name>
</gene>
<dbReference type="Pfam" id="PF16016">
    <property type="entry name" value="VASt"/>
    <property type="match status" value="1"/>
</dbReference>
<evidence type="ECO:0000313" key="10">
    <source>
        <dbReference type="Proteomes" id="UP000750711"/>
    </source>
</evidence>
<feature type="region of interest" description="Disordered" evidence="6">
    <location>
        <begin position="1"/>
        <end position="239"/>
    </location>
</feature>
<dbReference type="InterPro" id="IPR011993">
    <property type="entry name" value="PH-like_dom_sf"/>
</dbReference>
<dbReference type="GO" id="GO:0032934">
    <property type="term" value="F:sterol binding"/>
    <property type="evidence" value="ECO:0007669"/>
    <property type="project" value="TreeGrafter"/>
</dbReference>
<dbReference type="GO" id="GO:0032366">
    <property type="term" value="P:intracellular sterol transport"/>
    <property type="evidence" value="ECO:0007669"/>
    <property type="project" value="TreeGrafter"/>
</dbReference>
<proteinExistence type="inferred from homology"/>
<dbReference type="GO" id="GO:0005789">
    <property type="term" value="C:endoplasmic reticulum membrane"/>
    <property type="evidence" value="ECO:0007669"/>
    <property type="project" value="TreeGrafter"/>
</dbReference>
<feature type="compositionally biased region" description="Polar residues" evidence="6">
    <location>
        <begin position="177"/>
        <end position="190"/>
    </location>
</feature>
<keyword evidence="5 7" id="KW-0472">Membrane</keyword>
<dbReference type="PANTHER" id="PTHR23319">
    <property type="entry name" value="GRAM DOMAIN CONTAINING 1B, ISOFORM E"/>
    <property type="match status" value="1"/>
</dbReference>
<evidence type="ECO:0000256" key="2">
    <source>
        <dbReference type="ARBA" id="ARBA00006582"/>
    </source>
</evidence>
<feature type="region of interest" description="Disordered" evidence="6">
    <location>
        <begin position="259"/>
        <end position="475"/>
    </location>
</feature>
<sequence>MCVAIATPEKEGNIKGTSSPVGKLKEVLKVGPSRRATSPNTSPEREVDRSPGNGVSTGGGLGGLFGRGKGDDRSRRSSISSRRASKAVGLSEEQIPPVPPIVIDGKPIERPSTAKARLPSQKLDTAPKTPPGTAIAPVTTVTPPTPVDGPPPSERPPSPPKQVSQAQTGASSPDGDTPNQSIVTSPSGNMISHRRARSSSAAHTPSKLSNAVSAPLTPTIEEAKTPTLGQGPPGSAGFFSSVFSAAQNAASTLSSSIANTSLAPGQGKSKGGAPTVGDKEKDIIVEETVPSESVEAESGRGLEDPGDKLQKRPAVETIGQGELSLSHLGISVDPSPNEATSPMGSRASPAGSTKGASIEDENGPAYQKMPSGSLGAFGSPYEGAPNDPSRSNTGAGGNGAAPAHQVHTVGKNEERAGAGIVDDSALTNQPRATHESSFAGEQTPPRTSQWDEPESPPTHRKDSIHGASRRKRGSSATTIGAAIIASHAAVAHPSATGSVPRLTGFAVASKKRNRDFHQLFRSVPEDDYLIEDYGCALQKDILLQGRLYVSEGHICFHSNIFGWVTTLVISFDEVMSVEKKSTAMVFPNAIVIQTLHAKNVFASFMSRDSTYDLLVGIWKISHPSLQSSVNGVVKLGEASGGDTTTKQEDSGSDDGTDEDYDGDEVYDEDEDGEEGMGSFTEANEESIAGSVEGDGSTQAVSRKPAIAPTVGGGAVNSAETAEDGKTDKNTAGNTVPAQEFPGPPTHAPTSITDPDAFYDKIIRDEIIPAPLGKIYSLLFGPASGDWMTKFLSEDQKILDLQFDDKKALSNDKRTRSYSYTKILGGSIGPKQTKCNLTENLEAFDLEKAVIVNISIQTPDVPSGNVFTVKTKYCLSWAENNATRLVISAVIEWTGKSWLKGPIEKGASDGQTSYSQALFTALRATASGKARTAPVGSKALGKTKGKRGRKGTGESAKASGRIHLGGDGADDSRAANKQEDWGLFEPLRGPFGPVFDILKPIMTGNIALGIVVVLVVAMWIRQSRLTSTTLGPAGFSKLDTPERIAAYEEIWRREESELWDWLEDRVGLDNLPFSAAGEVPINRVKERSRERDIEESLKDEKMGEREIEDAIRVTQERLDGLKRVVEKRKKERNRAGESPPP</sequence>
<dbReference type="InterPro" id="IPR031968">
    <property type="entry name" value="VASt"/>
</dbReference>
<dbReference type="Proteomes" id="UP000750711">
    <property type="component" value="Unassembled WGS sequence"/>
</dbReference>
<feature type="compositionally biased region" description="Polar residues" evidence="6">
    <location>
        <begin position="425"/>
        <end position="450"/>
    </location>
</feature>
<evidence type="ECO:0000313" key="9">
    <source>
        <dbReference type="EMBL" id="KAH0563519.1"/>
    </source>
</evidence>
<keyword evidence="3 7" id="KW-0812">Transmembrane</keyword>
<evidence type="ECO:0000256" key="6">
    <source>
        <dbReference type="SAM" id="MobiDB-lite"/>
    </source>
</evidence>
<keyword evidence="4 7" id="KW-1133">Transmembrane helix</keyword>
<evidence type="ECO:0000256" key="7">
    <source>
        <dbReference type="SAM" id="Phobius"/>
    </source>
</evidence>
<dbReference type="EMBL" id="JAGHQM010000191">
    <property type="protein sequence ID" value="KAH0563519.1"/>
    <property type="molecule type" value="Genomic_DNA"/>
</dbReference>
<dbReference type="GO" id="GO:0005886">
    <property type="term" value="C:plasma membrane"/>
    <property type="evidence" value="ECO:0007669"/>
    <property type="project" value="TreeGrafter"/>
</dbReference>
<organism evidence="9 10">
    <name type="scientific">Trichoglossum hirsutum</name>
    <dbReference type="NCBI Taxonomy" id="265104"/>
    <lineage>
        <taxon>Eukaryota</taxon>
        <taxon>Fungi</taxon>
        <taxon>Dikarya</taxon>
        <taxon>Ascomycota</taxon>
        <taxon>Pezizomycotina</taxon>
        <taxon>Geoglossomycetes</taxon>
        <taxon>Geoglossales</taxon>
        <taxon>Geoglossaceae</taxon>
        <taxon>Trichoglossum</taxon>
    </lineage>
</organism>
<feature type="compositionally biased region" description="Low complexity" evidence="6">
    <location>
        <begin position="229"/>
        <end position="239"/>
    </location>
</feature>
<dbReference type="GO" id="GO:0140268">
    <property type="term" value="C:endoplasmic reticulum-plasma membrane contact site"/>
    <property type="evidence" value="ECO:0007669"/>
    <property type="project" value="TreeGrafter"/>
</dbReference>
<feature type="region of interest" description="Disordered" evidence="6">
    <location>
        <begin position="690"/>
        <end position="753"/>
    </location>
</feature>
<dbReference type="Pfam" id="PF02893">
    <property type="entry name" value="GRAM"/>
    <property type="match status" value="1"/>
</dbReference>
<evidence type="ECO:0000259" key="8">
    <source>
        <dbReference type="PROSITE" id="PS51778"/>
    </source>
</evidence>
<dbReference type="SMART" id="SM00568">
    <property type="entry name" value="GRAM"/>
    <property type="match status" value="1"/>
</dbReference>
<feature type="compositionally biased region" description="Acidic residues" evidence="6">
    <location>
        <begin position="650"/>
        <end position="674"/>
    </location>
</feature>
<dbReference type="PANTHER" id="PTHR23319:SF4">
    <property type="entry name" value="GRAM DOMAIN CONTAINING 1B, ISOFORM E"/>
    <property type="match status" value="1"/>
</dbReference>
<feature type="compositionally biased region" description="Low complexity" evidence="6">
    <location>
        <begin position="131"/>
        <end position="142"/>
    </location>
</feature>
<feature type="compositionally biased region" description="Gly residues" evidence="6">
    <location>
        <begin position="55"/>
        <end position="67"/>
    </location>
</feature>
<dbReference type="AlphaFoldDB" id="A0A9P8LG41"/>
<feature type="domain" description="VASt" evidence="8">
    <location>
        <begin position="758"/>
        <end position="929"/>
    </location>
</feature>
<keyword evidence="10" id="KW-1185">Reference proteome</keyword>
<feature type="transmembrane region" description="Helical" evidence="7">
    <location>
        <begin position="1000"/>
        <end position="1019"/>
    </location>
</feature>
<feature type="region of interest" description="Disordered" evidence="6">
    <location>
        <begin position="932"/>
        <end position="972"/>
    </location>
</feature>
<evidence type="ECO:0000256" key="3">
    <source>
        <dbReference type="ARBA" id="ARBA00022692"/>
    </source>
</evidence>
<dbReference type="GO" id="GO:0032541">
    <property type="term" value="C:cortical endoplasmic reticulum"/>
    <property type="evidence" value="ECO:0007669"/>
    <property type="project" value="TreeGrafter"/>
</dbReference>
<evidence type="ECO:0000256" key="4">
    <source>
        <dbReference type="ARBA" id="ARBA00022989"/>
    </source>
</evidence>
<protein>
    <recommendedName>
        <fullName evidence="8">VASt domain-containing protein</fullName>
    </recommendedName>
</protein>
<name>A0A9P8LG41_9PEZI</name>
<comment type="caution">
    <text evidence="9">The sequence shown here is derived from an EMBL/GenBank/DDBJ whole genome shotgun (WGS) entry which is preliminary data.</text>
</comment>
<dbReference type="GO" id="GO:0005739">
    <property type="term" value="C:mitochondrion"/>
    <property type="evidence" value="ECO:0007669"/>
    <property type="project" value="TreeGrafter"/>
</dbReference>
<reference evidence="9" key="1">
    <citation type="submission" date="2021-03" db="EMBL/GenBank/DDBJ databases">
        <title>Comparative genomics and phylogenomic investigation of the class Geoglossomycetes provide insights into ecological specialization and systematics.</title>
        <authorList>
            <person name="Melie T."/>
            <person name="Pirro S."/>
            <person name="Miller A.N."/>
            <person name="Quandt A."/>
        </authorList>
    </citation>
    <scope>NUCLEOTIDE SEQUENCE</scope>
    <source>
        <strain evidence="9">CAQ_001_2017</strain>
    </source>
</reference>